<keyword evidence="4" id="KW-1185">Reference proteome</keyword>
<dbReference type="Gene3D" id="3.60.21.10">
    <property type="match status" value="1"/>
</dbReference>
<dbReference type="InterPro" id="IPR024654">
    <property type="entry name" value="Calcineurin-like_PHP_lpxH"/>
</dbReference>
<comment type="caution">
    <text evidence="3">The sequence shown here is derived from an EMBL/GenBank/DDBJ whole genome shotgun (WGS) entry which is preliminary data.</text>
</comment>
<dbReference type="PIRSF" id="PIRSF000883">
    <property type="entry name" value="Pesterase_MJ0912"/>
    <property type="match status" value="1"/>
</dbReference>
<accession>A0A7W5ZZX7</accession>
<protein>
    <submittedName>
        <fullName evidence="3">Putative phosphodiesterase</fullName>
    </submittedName>
</protein>
<dbReference type="Proteomes" id="UP000562395">
    <property type="component" value="Unassembled WGS sequence"/>
</dbReference>
<feature type="domain" description="Calcineurin-like phosphoesterase" evidence="2">
    <location>
        <begin position="1"/>
        <end position="199"/>
    </location>
</feature>
<evidence type="ECO:0000313" key="4">
    <source>
        <dbReference type="Proteomes" id="UP000562395"/>
    </source>
</evidence>
<evidence type="ECO:0000313" key="3">
    <source>
        <dbReference type="EMBL" id="MBB3862571.1"/>
    </source>
</evidence>
<dbReference type="EMBL" id="JACICY010000016">
    <property type="protein sequence ID" value="MBB3862571.1"/>
    <property type="molecule type" value="Genomic_DNA"/>
</dbReference>
<dbReference type="InterPro" id="IPR011152">
    <property type="entry name" value="Pesterase_MJ0912"/>
</dbReference>
<organism evidence="3 4">
    <name type="scientific">Novosphingobium hassiacum</name>
    <dbReference type="NCBI Taxonomy" id="173676"/>
    <lineage>
        <taxon>Bacteria</taxon>
        <taxon>Pseudomonadati</taxon>
        <taxon>Pseudomonadota</taxon>
        <taxon>Alphaproteobacteria</taxon>
        <taxon>Sphingomonadales</taxon>
        <taxon>Sphingomonadaceae</taxon>
        <taxon>Novosphingobium</taxon>
    </lineage>
</organism>
<dbReference type="AlphaFoldDB" id="A0A7W5ZZX7"/>
<name>A0A7W5ZZX7_9SPHN</name>
<proteinExistence type="inferred from homology"/>
<dbReference type="CDD" id="cd00838">
    <property type="entry name" value="MPP_superfamily"/>
    <property type="match status" value="1"/>
</dbReference>
<gene>
    <name evidence="3" type="ORF">GGQ88_003872</name>
</gene>
<dbReference type="InterPro" id="IPR029052">
    <property type="entry name" value="Metallo-depent_PP-like"/>
</dbReference>
<sequence length="240" mass="26870">MRIAVISDIHAAALPFRKALIDARAAGFDQLILLGDLLTYGIEPQLCLDLAREAISKDRAVLIGGNHDLLYQDLSLGRSQYASAMPEWLQESVYWTMGRIGNRWPVDIPWSESWTYDEAFFAHANPFGFGDWTYMRDEQDLERAAARLAVLGFRWGIFGHLHRPVSYRSNGVAIHVVGSIGQPRSREHPCPQWAMVHVNDATLTIQSHPVAFDATAQRTSIQATSALSQATRDILCGYFV</sequence>
<dbReference type="Pfam" id="PF12850">
    <property type="entry name" value="Metallophos_2"/>
    <property type="match status" value="1"/>
</dbReference>
<comment type="similarity">
    <text evidence="1">Belongs to the metallophosphoesterase superfamily. YfcE family.</text>
</comment>
<evidence type="ECO:0000256" key="1">
    <source>
        <dbReference type="ARBA" id="ARBA00008950"/>
    </source>
</evidence>
<evidence type="ECO:0000259" key="2">
    <source>
        <dbReference type="Pfam" id="PF12850"/>
    </source>
</evidence>
<dbReference type="RefSeq" id="WP_183615044.1">
    <property type="nucleotide sequence ID" value="NZ_JACICY010000016.1"/>
</dbReference>
<reference evidence="3 4" key="1">
    <citation type="submission" date="2020-08" db="EMBL/GenBank/DDBJ databases">
        <title>Genomic Encyclopedia of Type Strains, Phase IV (KMG-IV): sequencing the most valuable type-strain genomes for metagenomic binning, comparative biology and taxonomic classification.</title>
        <authorList>
            <person name="Goeker M."/>
        </authorList>
    </citation>
    <scope>NUCLEOTIDE SEQUENCE [LARGE SCALE GENOMIC DNA]</scope>
    <source>
        <strain evidence="3 4">DSM 14552</strain>
    </source>
</reference>
<dbReference type="SUPFAM" id="SSF56300">
    <property type="entry name" value="Metallo-dependent phosphatases"/>
    <property type="match status" value="1"/>
</dbReference>